<organism evidence="3 4">
    <name type="scientific">Diploptera punctata</name>
    <name type="common">Pacific beetle cockroach</name>
    <dbReference type="NCBI Taxonomy" id="6984"/>
    <lineage>
        <taxon>Eukaryota</taxon>
        <taxon>Metazoa</taxon>
        <taxon>Ecdysozoa</taxon>
        <taxon>Arthropoda</taxon>
        <taxon>Hexapoda</taxon>
        <taxon>Insecta</taxon>
        <taxon>Pterygota</taxon>
        <taxon>Neoptera</taxon>
        <taxon>Polyneoptera</taxon>
        <taxon>Dictyoptera</taxon>
        <taxon>Blattodea</taxon>
        <taxon>Blaberoidea</taxon>
        <taxon>Blaberidae</taxon>
        <taxon>Diplopterinae</taxon>
        <taxon>Diploptera</taxon>
    </lineage>
</organism>
<sequence>MSKLVLVFLAAVATVVLAQQGSDYEHFFGGPNPGGDPSYASNPNQNTGPVLFPNSPDGGETSGVIVGASGYGFVPPRTGSFGLV</sequence>
<name>A0AAD7Z8V7_DIPPU</name>
<feature type="region of interest" description="Disordered" evidence="1">
    <location>
        <begin position="28"/>
        <end position="56"/>
    </location>
</feature>
<feature type="chain" id="PRO_5041992341" evidence="2">
    <location>
        <begin position="19"/>
        <end position="84"/>
    </location>
</feature>
<accession>A0AAD7Z8V7</accession>
<dbReference type="EMBL" id="JASPKZ010009818">
    <property type="protein sequence ID" value="KAJ9575872.1"/>
    <property type="molecule type" value="Genomic_DNA"/>
</dbReference>
<dbReference type="Proteomes" id="UP001233999">
    <property type="component" value="Unassembled WGS sequence"/>
</dbReference>
<protein>
    <submittedName>
        <fullName evidence="3">Uncharacterized protein</fullName>
    </submittedName>
</protein>
<evidence type="ECO:0000313" key="3">
    <source>
        <dbReference type="EMBL" id="KAJ9575872.1"/>
    </source>
</evidence>
<reference evidence="3" key="2">
    <citation type="submission" date="2023-05" db="EMBL/GenBank/DDBJ databases">
        <authorList>
            <person name="Fouks B."/>
        </authorList>
    </citation>
    <scope>NUCLEOTIDE SEQUENCE</scope>
    <source>
        <strain evidence="3">Stay&amp;Tobe</strain>
        <tissue evidence="3">Testes</tissue>
    </source>
</reference>
<feature type="signal peptide" evidence="2">
    <location>
        <begin position="1"/>
        <end position="18"/>
    </location>
</feature>
<reference evidence="3" key="1">
    <citation type="journal article" date="2023" name="IScience">
        <title>Live-bearing cockroach genome reveals convergent evolutionary mechanisms linked to viviparity in insects and beyond.</title>
        <authorList>
            <person name="Fouks B."/>
            <person name="Harrison M.C."/>
            <person name="Mikhailova A.A."/>
            <person name="Marchal E."/>
            <person name="English S."/>
            <person name="Carruthers M."/>
            <person name="Jennings E.C."/>
            <person name="Chiamaka E.L."/>
            <person name="Frigard R.A."/>
            <person name="Pippel M."/>
            <person name="Attardo G.M."/>
            <person name="Benoit J.B."/>
            <person name="Bornberg-Bauer E."/>
            <person name="Tobe S.S."/>
        </authorList>
    </citation>
    <scope>NUCLEOTIDE SEQUENCE</scope>
    <source>
        <strain evidence="3">Stay&amp;Tobe</strain>
    </source>
</reference>
<feature type="compositionally biased region" description="Polar residues" evidence="1">
    <location>
        <begin position="39"/>
        <end position="48"/>
    </location>
</feature>
<dbReference type="AlphaFoldDB" id="A0AAD7Z8V7"/>
<evidence type="ECO:0000256" key="2">
    <source>
        <dbReference type="SAM" id="SignalP"/>
    </source>
</evidence>
<evidence type="ECO:0000313" key="4">
    <source>
        <dbReference type="Proteomes" id="UP001233999"/>
    </source>
</evidence>
<proteinExistence type="predicted"/>
<keyword evidence="2" id="KW-0732">Signal</keyword>
<keyword evidence="4" id="KW-1185">Reference proteome</keyword>
<gene>
    <name evidence="3" type="ORF">L9F63_007280</name>
</gene>
<evidence type="ECO:0000256" key="1">
    <source>
        <dbReference type="SAM" id="MobiDB-lite"/>
    </source>
</evidence>
<feature type="non-terminal residue" evidence="3">
    <location>
        <position position="1"/>
    </location>
</feature>
<comment type="caution">
    <text evidence="3">The sequence shown here is derived from an EMBL/GenBank/DDBJ whole genome shotgun (WGS) entry which is preliminary data.</text>
</comment>